<evidence type="ECO:0000313" key="4">
    <source>
        <dbReference type="WBParaSite" id="TTAC_0001069501-mRNA-1"/>
    </source>
</evidence>
<evidence type="ECO:0000313" key="3">
    <source>
        <dbReference type="Proteomes" id="UP000274429"/>
    </source>
</evidence>
<gene>
    <name evidence="2" type="ORF">TTAC_LOCUS10678</name>
</gene>
<proteinExistence type="predicted"/>
<reference evidence="4" key="1">
    <citation type="submission" date="2017-02" db="UniProtKB">
        <authorList>
            <consortium name="WormBaseParasite"/>
        </authorList>
    </citation>
    <scope>IDENTIFICATION</scope>
</reference>
<dbReference type="AlphaFoldDB" id="A0A0R3XAW8"/>
<accession>A0A0R3XAW8</accession>
<feature type="region of interest" description="Disordered" evidence="1">
    <location>
        <begin position="1"/>
        <end position="26"/>
    </location>
</feature>
<dbReference type="EMBL" id="UYWX01022032">
    <property type="protein sequence ID" value="VDM35658.1"/>
    <property type="molecule type" value="Genomic_DNA"/>
</dbReference>
<keyword evidence="3" id="KW-1185">Reference proteome</keyword>
<evidence type="ECO:0000313" key="2">
    <source>
        <dbReference type="EMBL" id="VDM35658.1"/>
    </source>
</evidence>
<protein>
    <submittedName>
        <fullName evidence="4">Skp1_POZ domain-containing protein</fullName>
    </submittedName>
</protein>
<sequence length="113" mass="12308">MEDVNSNTETGETVSIAPLQQSDQSTSNATFLTSAVGRLIASEGDAFRHLQIPCSVVCTISDRLTPLIVAYSQSIRDDCPSTHPSEVESADSEIRDWRAAFDAEFRASIVKIM</sequence>
<organism evidence="4">
    <name type="scientific">Hydatigena taeniaeformis</name>
    <name type="common">Feline tapeworm</name>
    <name type="synonym">Taenia taeniaeformis</name>
    <dbReference type="NCBI Taxonomy" id="6205"/>
    <lineage>
        <taxon>Eukaryota</taxon>
        <taxon>Metazoa</taxon>
        <taxon>Spiralia</taxon>
        <taxon>Lophotrochozoa</taxon>
        <taxon>Platyhelminthes</taxon>
        <taxon>Cestoda</taxon>
        <taxon>Eucestoda</taxon>
        <taxon>Cyclophyllidea</taxon>
        <taxon>Taeniidae</taxon>
        <taxon>Hydatigera</taxon>
    </lineage>
</organism>
<reference evidence="2 3" key="2">
    <citation type="submission" date="2018-11" db="EMBL/GenBank/DDBJ databases">
        <authorList>
            <consortium name="Pathogen Informatics"/>
        </authorList>
    </citation>
    <scope>NUCLEOTIDE SEQUENCE [LARGE SCALE GENOMIC DNA]</scope>
</reference>
<dbReference type="OrthoDB" id="10548453at2759"/>
<dbReference type="WBParaSite" id="TTAC_0001069501-mRNA-1">
    <property type="protein sequence ID" value="TTAC_0001069501-mRNA-1"/>
    <property type="gene ID" value="TTAC_0001069501"/>
</dbReference>
<evidence type="ECO:0000256" key="1">
    <source>
        <dbReference type="SAM" id="MobiDB-lite"/>
    </source>
</evidence>
<dbReference type="Proteomes" id="UP000274429">
    <property type="component" value="Unassembled WGS sequence"/>
</dbReference>
<name>A0A0R3XAW8_HYDTA</name>